<reference evidence="3" key="2">
    <citation type="submission" date="2022-06" db="EMBL/GenBank/DDBJ databases">
        <title>PHB producers.</title>
        <authorList>
            <person name="Besaury L."/>
        </authorList>
    </citation>
    <scope>NUCLEOTIDE SEQUENCE</scope>
    <source>
        <strain evidence="2 5">SEWS6</strain>
    </source>
</reference>
<evidence type="ECO:0000313" key="2">
    <source>
        <dbReference type="EMBL" id="MCX4151280.1"/>
    </source>
</evidence>
<dbReference type="RefSeq" id="WP_154560574.1">
    <property type="nucleotide sequence ID" value="NZ_JAMXWF010000052.1"/>
</dbReference>
<evidence type="ECO:0008006" key="6">
    <source>
        <dbReference type="Google" id="ProtNLM"/>
    </source>
</evidence>
<evidence type="ECO:0000313" key="5">
    <source>
        <dbReference type="Proteomes" id="UP001209412"/>
    </source>
</evidence>
<dbReference type="EMBL" id="JAPKHW010000052">
    <property type="protein sequence ID" value="MCX4151280.1"/>
    <property type="molecule type" value="Genomic_DNA"/>
</dbReference>
<proteinExistence type="predicted"/>
<evidence type="ECO:0000313" key="3">
    <source>
        <dbReference type="EMBL" id="MDQ6413094.1"/>
    </source>
</evidence>
<name>A0A6N6WEG6_9BURK</name>
<evidence type="ECO:0000313" key="4">
    <source>
        <dbReference type="Proteomes" id="UP000463700"/>
    </source>
</evidence>
<dbReference type="Proteomes" id="UP001242288">
    <property type="component" value="Unassembled WGS sequence"/>
</dbReference>
<dbReference type="Proteomes" id="UP001209412">
    <property type="component" value="Unassembled WGS sequence"/>
</dbReference>
<dbReference type="AlphaFoldDB" id="A0A6N6WEG6"/>
<accession>A0A6N6WEG6</accession>
<sequence>MRPETNGRGTRYLVITCGPGGILYLKTQLRQTTLPGKRGESPSAFNGLWEVSGATEKFNGLPDSGTLRIDRLSESERQWILEGELSGP</sequence>
<gene>
    <name evidence="1" type="ORF">FSO04_15765</name>
    <name evidence="3" type="ORF">NIE36_38895</name>
    <name evidence="2" type="ORF">OSB80_38990</name>
</gene>
<organism evidence="1 4">
    <name type="scientific">Paraburkholderia madseniana</name>
    <dbReference type="NCBI Taxonomy" id="2599607"/>
    <lineage>
        <taxon>Bacteria</taxon>
        <taxon>Pseudomonadati</taxon>
        <taxon>Pseudomonadota</taxon>
        <taxon>Betaproteobacteria</taxon>
        <taxon>Burkholderiales</taxon>
        <taxon>Burkholderiaceae</taxon>
        <taxon>Paraburkholderia</taxon>
    </lineage>
</organism>
<comment type="caution">
    <text evidence="1">The sequence shown here is derived from an EMBL/GenBank/DDBJ whole genome shotgun (WGS) entry which is preliminary data.</text>
</comment>
<dbReference type="OrthoDB" id="9092623at2"/>
<keyword evidence="5" id="KW-1185">Reference proteome</keyword>
<evidence type="ECO:0000313" key="1">
    <source>
        <dbReference type="EMBL" id="KAE8759037.1"/>
    </source>
</evidence>
<protein>
    <recommendedName>
        <fullName evidence="6">Lipocalin-like domain-containing protein</fullName>
    </recommendedName>
</protein>
<dbReference type="Proteomes" id="UP000463700">
    <property type="component" value="Unassembled WGS sequence"/>
</dbReference>
<dbReference type="EMBL" id="JAMXWF010000052">
    <property type="protein sequence ID" value="MDQ6413094.1"/>
    <property type="molecule type" value="Genomic_DNA"/>
</dbReference>
<reference evidence="1 4" key="1">
    <citation type="journal article" date="2020" name="Int. J. Syst. Evol. Microbiol.">
        <title>Paraburkholderia madseniana sp. nov., a phenolic acid-degrading bacterium isolated from acidic forest soil.</title>
        <authorList>
            <person name="Wilhelm R.C."/>
            <person name="Murphy S.J.L."/>
            <person name="Feriancek N.M."/>
            <person name="Karasz D.C."/>
            <person name="DeRito C.M."/>
            <person name="Newman J.D."/>
            <person name="Buckley D.H."/>
        </authorList>
    </citation>
    <scope>NUCLEOTIDE SEQUENCE [LARGE SCALE GENOMIC DNA]</scope>
    <source>
        <strain evidence="1 4">RP11</strain>
    </source>
</reference>
<dbReference type="EMBL" id="VOSW01000026">
    <property type="protein sequence ID" value="KAE8759037.1"/>
    <property type="molecule type" value="Genomic_DNA"/>
</dbReference>